<dbReference type="InterPro" id="IPR003010">
    <property type="entry name" value="C-N_Hydrolase"/>
</dbReference>
<dbReference type="Pfam" id="PF00795">
    <property type="entry name" value="CN_hydrolase"/>
    <property type="match status" value="1"/>
</dbReference>
<protein>
    <submittedName>
        <fullName evidence="3">Carbon-nitrogen hydrolase</fullName>
    </submittedName>
</protein>
<evidence type="ECO:0000256" key="1">
    <source>
        <dbReference type="ARBA" id="ARBA00022801"/>
    </source>
</evidence>
<dbReference type="PROSITE" id="PS50263">
    <property type="entry name" value="CN_HYDROLASE"/>
    <property type="match status" value="1"/>
</dbReference>
<gene>
    <name evidence="3" type="ORF">P8935_18055</name>
</gene>
<evidence type="ECO:0000313" key="3">
    <source>
        <dbReference type="EMBL" id="XBH16464.1"/>
    </source>
</evidence>
<dbReference type="InterPro" id="IPR050345">
    <property type="entry name" value="Aliph_Amidase/BUP"/>
</dbReference>
<dbReference type="Gene3D" id="3.60.110.10">
    <property type="entry name" value="Carbon-nitrogen hydrolase"/>
    <property type="match status" value="1"/>
</dbReference>
<dbReference type="CDD" id="cd07573">
    <property type="entry name" value="CPA"/>
    <property type="match status" value="1"/>
</dbReference>
<accession>A0AAU7DGK8</accession>
<dbReference type="GO" id="GO:0033388">
    <property type="term" value="P:putrescine biosynthetic process from arginine"/>
    <property type="evidence" value="ECO:0007669"/>
    <property type="project" value="TreeGrafter"/>
</dbReference>
<dbReference type="RefSeq" id="WP_348261693.1">
    <property type="nucleotide sequence ID" value="NZ_CP121196.1"/>
</dbReference>
<proteinExistence type="predicted"/>
<dbReference type="AlphaFoldDB" id="A0AAU7DGK8"/>
<dbReference type="GO" id="GO:0050126">
    <property type="term" value="F:N-carbamoylputrescine amidase activity"/>
    <property type="evidence" value="ECO:0007669"/>
    <property type="project" value="TreeGrafter"/>
</dbReference>
<dbReference type="PANTHER" id="PTHR43674">
    <property type="entry name" value="NITRILASE C965.09-RELATED"/>
    <property type="match status" value="1"/>
</dbReference>
<feature type="domain" description="CN hydrolase" evidence="2">
    <location>
        <begin position="18"/>
        <end position="282"/>
    </location>
</feature>
<organism evidence="3">
    <name type="scientific">Telmatobacter sp. DSM 110680</name>
    <dbReference type="NCBI Taxonomy" id="3036704"/>
    <lineage>
        <taxon>Bacteria</taxon>
        <taxon>Pseudomonadati</taxon>
        <taxon>Acidobacteriota</taxon>
        <taxon>Terriglobia</taxon>
        <taxon>Terriglobales</taxon>
        <taxon>Acidobacteriaceae</taxon>
        <taxon>Telmatobacter</taxon>
    </lineage>
</organism>
<dbReference type="EMBL" id="CP121196">
    <property type="protein sequence ID" value="XBH16464.1"/>
    <property type="molecule type" value="Genomic_DNA"/>
</dbReference>
<sequence length="324" mass="36302">MNEEQEGIYLDMEHARKYKVGLVQMRMGPDPEANLESAIAHVREAARRGANIVCLPELFRAQYFCQREDIKLFDLAEPIPGPSTTRLAEVARETRVVIVASLFERRAPGLYHNTAVTLGQDGNIISVYRKMHIPDDPLYYEKFYFTPGDLGFKAVDTAFGRVGTLVCWDQWYPEGARLTALQGAEVLFYPTAIGWHPAEKEEFGSAQYDAWQTIQRAHAIANGVYVAGVNRVGHENGDIRGNRAAGLGLEFWGGSFLADPFGRIIAKASHEEEEILIGEIDLALLEDTRRNWPFLRDRRIDAYAPITSRFLDPGLGSLVDGDSK</sequence>
<evidence type="ECO:0000259" key="2">
    <source>
        <dbReference type="PROSITE" id="PS50263"/>
    </source>
</evidence>
<name>A0AAU7DGK8_9BACT</name>
<dbReference type="PANTHER" id="PTHR43674:SF2">
    <property type="entry name" value="BETA-UREIDOPROPIONASE"/>
    <property type="match status" value="1"/>
</dbReference>
<dbReference type="SUPFAM" id="SSF56317">
    <property type="entry name" value="Carbon-nitrogen hydrolase"/>
    <property type="match status" value="1"/>
</dbReference>
<dbReference type="FunFam" id="3.60.110.10:FF:000010">
    <property type="entry name" value="Carbon-nitrogen hydrolase"/>
    <property type="match status" value="1"/>
</dbReference>
<dbReference type="InterPro" id="IPR036526">
    <property type="entry name" value="C-N_Hydrolase_sf"/>
</dbReference>
<reference evidence="3" key="1">
    <citation type="submission" date="2023-03" db="EMBL/GenBank/DDBJ databases">
        <title>Edaphobacter sp.</title>
        <authorList>
            <person name="Huber K.J."/>
            <person name="Papendorf J."/>
            <person name="Pilke C."/>
            <person name="Bunk B."/>
            <person name="Sproeer C."/>
            <person name="Pester M."/>
        </authorList>
    </citation>
    <scope>NUCLEOTIDE SEQUENCE</scope>
    <source>
        <strain evidence="3">DSM 110680</strain>
    </source>
</reference>
<keyword evidence="1 3" id="KW-0378">Hydrolase</keyword>